<keyword evidence="3" id="KW-1185">Reference proteome</keyword>
<dbReference type="Pfam" id="PF21527">
    <property type="entry name" value="Stv"/>
    <property type="match status" value="1"/>
</dbReference>
<comment type="caution">
    <text evidence="2">The sequence shown here is derived from an EMBL/GenBank/DDBJ whole genome shotgun (WGS) entry which is preliminary data.</text>
</comment>
<sequence length="201" mass="22481">MPTPAGAEEIGRYIYLFRAQTEDQTCVIDAHGGFVFENRSFTVPAGVTLKFYTPHGSAVIDEGQFALNVAQFDYTVAEEITGGQPCHNYLLAKAWGTHTFGDDEDDKRITYARAEAMLDAQDDRRTRQTQRFGAPMDSVASLVTIRNRWDLWTGIPLETVIHEVRQVMPTLTTFHCTFCRSAGLHLPWQTPEGPSVTPQLA</sequence>
<evidence type="ECO:0000259" key="1">
    <source>
        <dbReference type="Pfam" id="PF21527"/>
    </source>
</evidence>
<protein>
    <recommendedName>
        <fullName evidence="1">Putative adhesin Stv domain-containing protein</fullName>
    </recommendedName>
</protein>
<name>A0ABS7AC33_9PROT</name>
<evidence type="ECO:0000313" key="3">
    <source>
        <dbReference type="Proteomes" id="UP001196565"/>
    </source>
</evidence>
<dbReference type="RefSeq" id="WP_219764452.1">
    <property type="nucleotide sequence ID" value="NZ_JAHYBZ010000006.1"/>
</dbReference>
<dbReference type="InterPro" id="IPR049002">
    <property type="entry name" value="Stv"/>
</dbReference>
<reference evidence="2 3" key="1">
    <citation type="submission" date="2021-07" db="EMBL/GenBank/DDBJ databases">
        <authorList>
            <person name="So Y."/>
        </authorList>
    </citation>
    <scope>NUCLEOTIDE SEQUENCE [LARGE SCALE GENOMIC DNA]</scope>
    <source>
        <strain evidence="2 3">HJA6</strain>
    </source>
</reference>
<evidence type="ECO:0000313" key="2">
    <source>
        <dbReference type="EMBL" id="MBW6399862.1"/>
    </source>
</evidence>
<organism evidence="2 3">
    <name type="scientific">Roseomonas alba</name>
    <dbReference type="NCBI Taxonomy" id="2846776"/>
    <lineage>
        <taxon>Bacteria</taxon>
        <taxon>Pseudomonadati</taxon>
        <taxon>Pseudomonadota</taxon>
        <taxon>Alphaproteobacteria</taxon>
        <taxon>Acetobacterales</taxon>
        <taxon>Roseomonadaceae</taxon>
        <taxon>Roseomonas</taxon>
    </lineage>
</organism>
<accession>A0ABS7AC33</accession>
<feature type="domain" description="Putative adhesin Stv" evidence="1">
    <location>
        <begin position="25"/>
        <end position="181"/>
    </location>
</feature>
<dbReference type="Proteomes" id="UP001196565">
    <property type="component" value="Unassembled WGS sequence"/>
</dbReference>
<gene>
    <name evidence="2" type="ORF">KPL78_18530</name>
</gene>
<dbReference type="EMBL" id="JAHYBZ010000006">
    <property type="protein sequence ID" value="MBW6399862.1"/>
    <property type="molecule type" value="Genomic_DNA"/>
</dbReference>
<proteinExistence type="predicted"/>